<dbReference type="RefSeq" id="WP_289453759.1">
    <property type="nucleotide sequence ID" value="NZ_JAUCGQ010000001.1"/>
</dbReference>
<protein>
    <submittedName>
        <fullName evidence="1">Helix-turn-helix domain-containing protein</fullName>
    </submittedName>
</protein>
<name>A0ABT7SD86_9CELL</name>
<dbReference type="EMBL" id="JAUCGQ010000001">
    <property type="protein sequence ID" value="MDM7854145.1"/>
    <property type="molecule type" value="Genomic_DNA"/>
</dbReference>
<evidence type="ECO:0000313" key="1">
    <source>
        <dbReference type="EMBL" id="MDM7854145.1"/>
    </source>
</evidence>
<dbReference type="Proteomes" id="UP001529338">
    <property type="component" value="Unassembled WGS sequence"/>
</dbReference>
<comment type="caution">
    <text evidence="1">The sequence shown here is derived from an EMBL/GenBank/DDBJ whole genome shotgun (WGS) entry which is preliminary data.</text>
</comment>
<dbReference type="Gene3D" id="1.10.10.10">
    <property type="entry name" value="Winged helix-like DNA-binding domain superfamily/Winged helix DNA-binding domain"/>
    <property type="match status" value="1"/>
</dbReference>
<gene>
    <name evidence="1" type="ORF">QRT04_04300</name>
</gene>
<dbReference type="SUPFAM" id="SSF46785">
    <property type="entry name" value="Winged helix' DNA-binding domain"/>
    <property type="match status" value="1"/>
</dbReference>
<organism evidence="1 2">
    <name type="scientific">Cellulomonas alba</name>
    <dbReference type="NCBI Taxonomy" id="3053467"/>
    <lineage>
        <taxon>Bacteria</taxon>
        <taxon>Bacillati</taxon>
        <taxon>Actinomycetota</taxon>
        <taxon>Actinomycetes</taxon>
        <taxon>Micrococcales</taxon>
        <taxon>Cellulomonadaceae</taxon>
        <taxon>Cellulomonas</taxon>
    </lineage>
</organism>
<dbReference type="InterPro" id="IPR036388">
    <property type="entry name" value="WH-like_DNA-bd_sf"/>
</dbReference>
<evidence type="ECO:0000313" key="2">
    <source>
        <dbReference type="Proteomes" id="UP001529338"/>
    </source>
</evidence>
<dbReference type="InterPro" id="IPR036390">
    <property type="entry name" value="WH_DNA-bd_sf"/>
</dbReference>
<accession>A0ABT7SD86</accession>
<sequence>MDLASRAAAIGALADPVRRALYQHVVAQPDGVGREQAAAAVGVPAHTAKFHLERLADEGLLDVEFRRLSGRTGPGAGRPAKLYRRARSEVTVSLPERRYDLVGDILATALEQVGEGAKWDTAVQRAARAEGVRAGDAARAAAGGATAGPEPDRLAGALEQHGYEPRVEGSEIVLTNCPFDALAQRHTALVCGLNVDYVQGVADGLECADAHARLAPAPGLCCVRVGTSGQA</sequence>
<reference evidence="1 2" key="1">
    <citation type="submission" date="2023-06" db="EMBL/GenBank/DDBJ databases">
        <title>Cellulomonas sp. MW4 Whole genome sequence.</title>
        <authorList>
            <person name="Park S."/>
        </authorList>
    </citation>
    <scope>NUCLEOTIDE SEQUENCE [LARGE SCALE GENOMIC DNA]</scope>
    <source>
        <strain evidence="1 2">MW4</strain>
    </source>
</reference>
<keyword evidence="2" id="KW-1185">Reference proteome</keyword>
<dbReference type="Pfam" id="PF12840">
    <property type="entry name" value="HTH_20"/>
    <property type="match status" value="1"/>
</dbReference>
<proteinExistence type="predicted"/>